<organism evidence="4 5">
    <name type="scientific">Acrasis kona</name>
    <dbReference type="NCBI Taxonomy" id="1008807"/>
    <lineage>
        <taxon>Eukaryota</taxon>
        <taxon>Discoba</taxon>
        <taxon>Heterolobosea</taxon>
        <taxon>Tetramitia</taxon>
        <taxon>Eutetramitia</taxon>
        <taxon>Acrasidae</taxon>
        <taxon>Acrasis</taxon>
    </lineage>
</organism>
<evidence type="ECO:0000256" key="1">
    <source>
        <dbReference type="ARBA" id="ARBA00022723"/>
    </source>
</evidence>
<evidence type="ECO:0000313" key="5">
    <source>
        <dbReference type="Proteomes" id="UP001431209"/>
    </source>
</evidence>
<gene>
    <name evidence="4" type="ORF">AKO1_009200</name>
</gene>
<dbReference type="GO" id="GO:0016491">
    <property type="term" value="F:oxidoreductase activity"/>
    <property type="evidence" value="ECO:0007669"/>
    <property type="project" value="UniProtKB-KW"/>
</dbReference>
<dbReference type="InterPro" id="IPR027443">
    <property type="entry name" value="IPNS-like_sf"/>
</dbReference>
<proteinExistence type="predicted"/>
<name>A0AAW2ZKZ0_9EUKA</name>
<dbReference type="AlphaFoldDB" id="A0AAW2ZKZ0"/>
<dbReference type="PANTHER" id="PTHR10209">
    <property type="entry name" value="OXIDOREDUCTASE, 2OG-FE II OXYGENASE FAMILY PROTEIN"/>
    <property type="match status" value="1"/>
</dbReference>
<keyword evidence="2" id="KW-0560">Oxidoreductase</keyword>
<keyword evidence="3" id="KW-0408">Iron</keyword>
<accession>A0AAW2ZKZ0</accession>
<sequence>MESVIDIAAFLSDPERALEDCKKVVDSFKSTGILVIRDPRVTFSDNATFIDMMEDYYNLENEKKKKDARPEFHYQVGTTPEFTEVPRDNAEVISKLHDDQKPTPLTGADPKWRFFWPIGERPKETKFPRLNMPQVIPESFPNWEAVMNKWASLILQACITVADMLARGLDLPHETFTKMMKFGPHLLAPTGSDLGLFNKPSTVFAGFHYDLNFLTIHGKSRYPGLFVWLRNGTRSAVKIPDGCLLLQAGKQLEWLTGGLIEAGYHEVVVNDETLKALERQKEAGRPTWRVSSTLFSHIGSDEVLEPLKEEWKNDKYPPTLTGDQVSNELKQIKLGKTQEVATDL</sequence>
<dbReference type="Gene3D" id="2.60.120.330">
    <property type="entry name" value="B-lactam Antibiotic, Isopenicillin N Synthase, Chain"/>
    <property type="match status" value="1"/>
</dbReference>
<dbReference type="EMBL" id="JAOPGA020001549">
    <property type="protein sequence ID" value="KAL0489359.1"/>
    <property type="molecule type" value="Genomic_DNA"/>
</dbReference>
<dbReference type="PANTHER" id="PTHR10209:SF874">
    <property type="entry name" value="2-OXOGLUTARATE (2OG) AND FE(II)-DEPENDENT OXYGENASE SUPERFAMILY PROTEIN"/>
    <property type="match status" value="1"/>
</dbReference>
<dbReference type="SUPFAM" id="SSF51197">
    <property type="entry name" value="Clavaminate synthase-like"/>
    <property type="match status" value="1"/>
</dbReference>
<reference evidence="4 5" key="1">
    <citation type="submission" date="2024-03" db="EMBL/GenBank/DDBJ databases">
        <title>The Acrasis kona genome and developmental transcriptomes reveal deep origins of eukaryotic multicellular pathways.</title>
        <authorList>
            <person name="Sheikh S."/>
            <person name="Fu C.-J."/>
            <person name="Brown M.W."/>
            <person name="Baldauf S.L."/>
        </authorList>
    </citation>
    <scope>NUCLEOTIDE SEQUENCE [LARGE SCALE GENOMIC DNA]</scope>
    <source>
        <strain evidence="4 5">ATCC MYA-3509</strain>
    </source>
</reference>
<keyword evidence="1" id="KW-0479">Metal-binding</keyword>
<keyword evidence="5" id="KW-1185">Reference proteome</keyword>
<dbReference type="GO" id="GO:0046872">
    <property type="term" value="F:metal ion binding"/>
    <property type="evidence" value="ECO:0007669"/>
    <property type="project" value="UniProtKB-KW"/>
</dbReference>
<evidence type="ECO:0000256" key="2">
    <source>
        <dbReference type="ARBA" id="ARBA00023002"/>
    </source>
</evidence>
<evidence type="ECO:0000256" key="3">
    <source>
        <dbReference type="ARBA" id="ARBA00023004"/>
    </source>
</evidence>
<evidence type="ECO:0000313" key="4">
    <source>
        <dbReference type="EMBL" id="KAL0489359.1"/>
    </source>
</evidence>
<protein>
    <submittedName>
        <fullName evidence="4">Gibberellin 20 oxidase</fullName>
    </submittedName>
</protein>
<dbReference type="Proteomes" id="UP001431209">
    <property type="component" value="Unassembled WGS sequence"/>
</dbReference>
<comment type="caution">
    <text evidence="4">The sequence shown here is derived from an EMBL/GenBank/DDBJ whole genome shotgun (WGS) entry which is preliminary data.</text>
</comment>